<organism evidence="7 8">
    <name type="scientific">Parafrankia soli</name>
    <dbReference type="NCBI Taxonomy" id="2599596"/>
    <lineage>
        <taxon>Bacteria</taxon>
        <taxon>Bacillati</taxon>
        <taxon>Actinomycetota</taxon>
        <taxon>Actinomycetes</taxon>
        <taxon>Frankiales</taxon>
        <taxon>Frankiaceae</taxon>
        <taxon>Parafrankia</taxon>
    </lineage>
</organism>
<sequence length="270" mass="27655">MEHSSGVGVLDKAALVLSAVEHGPAGLADLVVRTGLTRATAHRLALALETHRLLTRDSDGRFVPGPRLAAGGPTPLPWEMIDAAGRVLTALCEATGESTQLYVRRGPVRVCVAASERSTGLRDTVPVGAALPMTAGSGAQVLLAFDDAAEPELLARAAFASDVLPKVRRRGWAESLGEREPGLASVSAPVYGASGVVAALSLSGPVERLTRSPGRRHGTAVVAAARELSSPQAPTGADRIPTPETGIVSQITTNAPRTPPGTAKTTAAPL</sequence>
<dbReference type="InterPro" id="IPR005471">
    <property type="entry name" value="Tscrpt_reg_IclR_N"/>
</dbReference>
<dbReference type="SUPFAM" id="SSF55781">
    <property type="entry name" value="GAF domain-like"/>
    <property type="match status" value="1"/>
</dbReference>
<dbReference type="InterPro" id="IPR036390">
    <property type="entry name" value="WH_DNA-bd_sf"/>
</dbReference>
<dbReference type="InterPro" id="IPR014757">
    <property type="entry name" value="Tscrpt_reg_IclR_C"/>
</dbReference>
<dbReference type="RefSeq" id="WP_071060650.1">
    <property type="nucleotide sequence ID" value="NZ_MAXA01000069.1"/>
</dbReference>
<dbReference type="PROSITE" id="PS51078">
    <property type="entry name" value="ICLR_ED"/>
    <property type="match status" value="1"/>
</dbReference>
<dbReference type="Pfam" id="PF01614">
    <property type="entry name" value="IclR_C"/>
    <property type="match status" value="1"/>
</dbReference>
<evidence type="ECO:0000259" key="5">
    <source>
        <dbReference type="PROSITE" id="PS51077"/>
    </source>
</evidence>
<dbReference type="Gene3D" id="3.30.450.40">
    <property type="match status" value="1"/>
</dbReference>
<dbReference type="OrthoDB" id="4319317at2"/>
<evidence type="ECO:0000259" key="6">
    <source>
        <dbReference type="PROSITE" id="PS51078"/>
    </source>
</evidence>
<dbReference type="AlphaFoldDB" id="A0A1S1R421"/>
<dbReference type="Gene3D" id="1.10.10.10">
    <property type="entry name" value="Winged helix-like DNA-binding domain superfamily/Winged helix DNA-binding domain"/>
    <property type="match status" value="1"/>
</dbReference>
<keyword evidence="1" id="KW-0805">Transcription regulation</keyword>
<evidence type="ECO:0000256" key="3">
    <source>
        <dbReference type="ARBA" id="ARBA00023163"/>
    </source>
</evidence>
<dbReference type="EMBL" id="MAXA01000069">
    <property type="protein sequence ID" value="OHV40481.1"/>
    <property type="molecule type" value="Genomic_DNA"/>
</dbReference>
<evidence type="ECO:0000256" key="2">
    <source>
        <dbReference type="ARBA" id="ARBA00023125"/>
    </source>
</evidence>
<dbReference type="InterPro" id="IPR050707">
    <property type="entry name" value="HTH_MetabolicPath_Reg"/>
</dbReference>
<name>A0A1S1R421_9ACTN</name>
<dbReference type="InterPro" id="IPR036388">
    <property type="entry name" value="WH-like_DNA-bd_sf"/>
</dbReference>
<dbReference type="SUPFAM" id="SSF46785">
    <property type="entry name" value="Winged helix' DNA-binding domain"/>
    <property type="match status" value="1"/>
</dbReference>
<dbReference type="Proteomes" id="UP000179769">
    <property type="component" value="Unassembled WGS sequence"/>
</dbReference>
<dbReference type="PROSITE" id="PS51077">
    <property type="entry name" value="HTH_ICLR"/>
    <property type="match status" value="1"/>
</dbReference>
<comment type="caution">
    <text evidence="7">The sequence shown here is derived from an EMBL/GenBank/DDBJ whole genome shotgun (WGS) entry which is preliminary data.</text>
</comment>
<dbReference type="SMART" id="SM00346">
    <property type="entry name" value="HTH_ICLR"/>
    <property type="match status" value="1"/>
</dbReference>
<dbReference type="GO" id="GO:0045892">
    <property type="term" value="P:negative regulation of DNA-templated transcription"/>
    <property type="evidence" value="ECO:0007669"/>
    <property type="project" value="TreeGrafter"/>
</dbReference>
<keyword evidence="3" id="KW-0804">Transcription</keyword>
<accession>A0A1S1R421</accession>
<evidence type="ECO:0000256" key="4">
    <source>
        <dbReference type="SAM" id="MobiDB-lite"/>
    </source>
</evidence>
<keyword evidence="8" id="KW-1185">Reference proteome</keyword>
<evidence type="ECO:0000256" key="1">
    <source>
        <dbReference type="ARBA" id="ARBA00023015"/>
    </source>
</evidence>
<feature type="domain" description="HTH iclR-type" evidence="5">
    <location>
        <begin position="7"/>
        <end position="66"/>
    </location>
</feature>
<feature type="compositionally biased region" description="Low complexity" evidence="4">
    <location>
        <begin position="260"/>
        <end position="270"/>
    </location>
</feature>
<evidence type="ECO:0000313" key="7">
    <source>
        <dbReference type="EMBL" id="OHV40481.1"/>
    </source>
</evidence>
<dbReference type="GO" id="GO:0003677">
    <property type="term" value="F:DNA binding"/>
    <property type="evidence" value="ECO:0007669"/>
    <property type="project" value="UniProtKB-KW"/>
</dbReference>
<evidence type="ECO:0000313" key="8">
    <source>
        <dbReference type="Proteomes" id="UP000179769"/>
    </source>
</evidence>
<dbReference type="PANTHER" id="PTHR30136">
    <property type="entry name" value="HELIX-TURN-HELIX TRANSCRIPTIONAL REGULATOR, ICLR FAMILY"/>
    <property type="match status" value="1"/>
</dbReference>
<protein>
    <submittedName>
        <fullName evidence="7">IclR family transcriptional regulator</fullName>
    </submittedName>
</protein>
<proteinExistence type="predicted"/>
<dbReference type="GO" id="GO:0003700">
    <property type="term" value="F:DNA-binding transcription factor activity"/>
    <property type="evidence" value="ECO:0007669"/>
    <property type="project" value="TreeGrafter"/>
</dbReference>
<feature type="domain" description="IclR-ED" evidence="6">
    <location>
        <begin position="67"/>
        <end position="234"/>
    </location>
</feature>
<feature type="region of interest" description="Disordered" evidence="4">
    <location>
        <begin position="227"/>
        <end position="270"/>
    </location>
</feature>
<dbReference type="PANTHER" id="PTHR30136:SF39">
    <property type="entry name" value="TRANSCRIPTIONAL REGULATORY PROTEIN"/>
    <property type="match status" value="1"/>
</dbReference>
<reference evidence="8" key="1">
    <citation type="submission" date="2016-07" db="EMBL/GenBank/DDBJ databases">
        <title>Frankia sp. NRRL B-16219 Genome sequencing.</title>
        <authorList>
            <person name="Ghodhbane-Gtari F."/>
            <person name="Swanson E."/>
            <person name="Gueddou A."/>
            <person name="Louati M."/>
            <person name="Nouioui I."/>
            <person name="Hezbri K."/>
            <person name="Abebe-Akele F."/>
            <person name="Simpson S."/>
            <person name="Morris K."/>
            <person name="Thomas K."/>
            <person name="Gtari M."/>
            <person name="Tisa L.S."/>
        </authorList>
    </citation>
    <scope>NUCLEOTIDE SEQUENCE [LARGE SCALE GENOMIC DNA]</scope>
    <source>
        <strain evidence="8">NRRL B-16219</strain>
    </source>
</reference>
<gene>
    <name evidence="7" type="ORF">BBK14_12625</name>
</gene>
<keyword evidence="2" id="KW-0238">DNA-binding</keyword>
<dbReference type="Pfam" id="PF09339">
    <property type="entry name" value="HTH_IclR"/>
    <property type="match status" value="1"/>
</dbReference>
<dbReference type="InterPro" id="IPR029016">
    <property type="entry name" value="GAF-like_dom_sf"/>
</dbReference>